<feature type="binding site" evidence="5">
    <location>
        <position position="111"/>
    </location>
    <ligand>
        <name>L-histidine</name>
        <dbReference type="ChEBI" id="CHEBI:57595"/>
    </ligand>
</feature>
<dbReference type="CDD" id="cd00773">
    <property type="entry name" value="HisRS-like_core"/>
    <property type="match status" value="1"/>
</dbReference>
<feature type="binding site" evidence="5">
    <location>
        <position position="125"/>
    </location>
    <ligand>
        <name>L-histidine</name>
        <dbReference type="ChEBI" id="CHEBI:57595"/>
    </ligand>
</feature>
<evidence type="ECO:0000256" key="5">
    <source>
        <dbReference type="PIRSR" id="PIRSR001549-1"/>
    </source>
</evidence>
<dbReference type="InterPro" id="IPR006195">
    <property type="entry name" value="aa-tRNA-synth_II"/>
</dbReference>
<dbReference type="Proteomes" id="UP001324634">
    <property type="component" value="Chromosome"/>
</dbReference>
<dbReference type="InterPro" id="IPR041715">
    <property type="entry name" value="HisRS-like_core"/>
</dbReference>
<evidence type="ECO:0000256" key="3">
    <source>
        <dbReference type="ARBA" id="ARBA00017399"/>
    </source>
</evidence>
<dbReference type="GO" id="GO:0005524">
    <property type="term" value="F:ATP binding"/>
    <property type="evidence" value="ECO:0007669"/>
    <property type="project" value="InterPro"/>
</dbReference>
<dbReference type="InterPro" id="IPR004516">
    <property type="entry name" value="HisRS/HisZ"/>
</dbReference>
<dbReference type="AlphaFoldDB" id="A0AAX4HRU2"/>
<reference evidence="7 8" key="1">
    <citation type="submission" date="2023-11" db="EMBL/GenBank/DDBJ databases">
        <title>Peredibacter starrii A3.12.</title>
        <authorList>
            <person name="Mitchell R.J."/>
        </authorList>
    </citation>
    <scope>NUCLEOTIDE SEQUENCE [LARGE SCALE GENOMIC DNA]</scope>
    <source>
        <strain evidence="7 8">A3.12</strain>
    </source>
</reference>
<accession>A0AAX4HRU2</accession>
<feature type="binding site" evidence="5">
    <location>
        <begin position="298"/>
        <end position="299"/>
    </location>
    <ligand>
        <name>L-histidine</name>
        <dbReference type="ChEBI" id="CHEBI:57595"/>
    </ligand>
</feature>
<dbReference type="RefSeq" id="WP_321396771.1">
    <property type="nucleotide sequence ID" value="NZ_CP139487.1"/>
</dbReference>
<dbReference type="SUPFAM" id="SSF52954">
    <property type="entry name" value="Class II aaRS ABD-related"/>
    <property type="match status" value="1"/>
</dbReference>
<dbReference type="InterPro" id="IPR045864">
    <property type="entry name" value="aa-tRNA-synth_II/BPL/LPL"/>
</dbReference>
<dbReference type="EC" id="6.1.1.21" evidence="4"/>
<organism evidence="7 8">
    <name type="scientific">Peredibacter starrii</name>
    <dbReference type="NCBI Taxonomy" id="28202"/>
    <lineage>
        <taxon>Bacteria</taxon>
        <taxon>Pseudomonadati</taxon>
        <taxon>Bdellovibrionota</taxon>
        <taxon>Bacteriovoracia</taxon>
        <taxon>Bacteriovoracales</taxon>
        <taxon>Bacteriovoracaceae</taxon>
        <taxon>Peredibacter</taxon>
    </lineage>
</organism>
<evidence type="ECO:0000259" key="6">
    <source>
        <dbReference type="PROSITE" id="PS50862"/>
    </source>
</evidence>
<evidence type="ECO:0000313" key="8">
    <source>
        <dbReference type="Proteomes" id="UP001324634"/>
    </source>
</evidence>
<comment type="similarity">
    <text evidence="1">Belongs to the class-II aminoacyl-tRNA synthetase family.</text>
</comment>
<keyword evidence="7" id="KW-0436">Ligase</keyword>
<dbReference type="KEGG" id="psti:SOO65_03125"/>
<evidence type="ECO:0000313" key="7">
    <source>
        <dbReference type="EMBL" id="WPU65730.1"/>
    </source>
</evidence>
<name>A0AAX4HRU2_9BACT</name>
<dbReference type="NCBIfam" id="TIGR00442">
    <property type="entry name" value="hisS"/>
    <property type="match status" value="1"/>
</dbReference>
<feature type="domain" description="Aminoacyl-transfer RNA synthetases class-II family profile" evidence="6">
    <location>
        <begin position="9"/>
        <end position="374"/>
    </location>
</feature>
<dbReference type="GO" id="GO:0004821">
    <property type="term" value="F:histidine-tRNA ligase activity"/>
    <property type="evidence" value="ECO:0007669"/>
    <property type="project" value="UniProtKB-UniRule"/>
</dbReference>
<sequence>MALTKSPYRGTRDFFPKEMRLRNYIFQKMAEVSELFAYEPYDGPLLEEVELYLAKSGEELINEQIYSFIDRGERKVAIRPEMTPTVARMAAQVHREIAKPIRWYAIPNLMRYEKPQKGRLREFWQYNADIFGAGQYGEVEIIQLAVTLMKSFGATSEHFEVLVNDRRFVDLVFEGLIGLEPALTHKLYKLVDKKNKMPADKFAAEVRTITPDETKAKIFEEFVNLTSIDEVKTYVSKYFSETTLSDVFMQKLSGVESIGDHVIEKHVTPLISLFEKFKDQDLGEYVKFDPSIVRGLDYYTGVVFEIFDKHPDNRRAVAGGGAYANLLQIFNEPALEGVGIGLGEVPLTDFLTTHKLVGDFSKPSIDYLVAYFTPEGEKTAAQIANKLRSQNKKVEMMFGDNKPKKIFNYSDKKNFAHIVMVTETDIKVKEVATRTETTKTLADF</sequence>
<dbReference type="SUPFAM" id="SSF55681">
    <property type="entry name" value="Class II aaRS and biotin synthetases"/>
    <property type="match status" value="1"/>
</dbReference>
<evidence type="ECO:0000256" key="1">
    <source>
        <dbReference type="ARBA" id="ARBA00008226"/>
    </source>
</evidence>
<protein>
    <recommendedName>
        <fullName evidence="3 4">Histidine--tRNA ligase</fullName>
        <ecNumber evidence="4">6.1.1.21</ecNumber>
    </recommendedName>
</protein>
<evidence type="ECO:0000256" key="2">
    <source>
        <dbReference type="ARBA" id="ARBA00011738"/>
    </source>
</evidence>
<dbReference type="Pfam" id="PF13393">
    <property type="entry name" value="tRNA-synt_His"/>
    <property type="match status" value="1"/>
</dbReference>
<dbReference type="GO" id="GO:0006427">
    <property type="term" value="P:histidyl-tRNA aminoacylation"/>
    <property type="evidence" value="ECO:0007669"/>
    <property type="project" value="UniProtKB-UniRule"/>
</dbReference>
<feature type="binding site" evidence="5">
    <location>
        <begin position="81"/>
        <end position="83"/>
    </location>
    <ligand>
        <name>L-histidine</name>
        <dbReference type="ChEBI" id="CHEBI:57595"/>
    </ligand>
</feature>
<dbReference type="PIRSF" id="PIRSF001549">
    <property type="entry name" value="His-tRNA_synth"/>
    <property type="match status" value="1"/>
</dbReference>
<proteinExistence type="inferred from homology"/>
<dbReference type="PANTHER" id="PTHR43707:SF1">
    <property type="entry name" value="HISTIDINE--TRNA LIGASE, MITOCHONDRIAL-RELATED"/>
    <property type="match status" value="1"/>
</dbReference>
<gene>
    <name evidence="7" type="primary">hisS</name>
    <name evidence="7" type="ORF">SOO65_03125</name>
</gene>
<dbReference type="InterPro" id="IPR015807">
    <property type="entry name" value="His-tRNA-ligase"/>
</dbReference>
<dbReference type="PANTHER" id="PTHR43707">
    <property type="entry name" value="HISTIDYL-TRNA SYNTHETASE"/>
    <property type="match status" value="1"/>
</dbReference>
<evidence type="ECO:0000256" key="4">
    <source>
        <dbReference type="NCBIfam" id="TIGR00442"/>
    </source>
</evidence>
<feature type="binding site" evidence="5">
    <location>
        <position position="294"/>
    </location>
    <ligand>
        <name>L-histidine</name>
        <dbReference type="ChEBI" id="CHEBI:57595"/>
    </ligand>
</feature>
<dbReference type="GO" id="GO:0005737">
    <property type="term" value="C:cytoplasm"/>
    <property type="evidence" value="ECO:0007669"/>
    <property type="project" value="UniProtKB-UniRule"/>
</dbReference>
<dbReference type="Gene3D" id="3.40.50.800">
    <property type="entry name" value="Anticodon-binding domain"/>
    <property type="match status" value="1"/>
</dbReference>
<dbReference type="Gene3D" id="3.30.930.10">
    <property type="entry name" value="Bira Bifunctional Protein, Domain 2"/>
    <property type="match status" value="1"/>
</dbReference>
<dbReference type="InterPro" id="IPR036621">
    <property type="entry name" value="Anticodon-bd_dom_sf"/>
</dbReference>
<keyword evidence="8" id="KW-1185">Reference proteome</keyword>
<dbReference type="EMBL" id="CP139487">
    <property type="protein sequence ID" value="WPU65730.1"/>
    <property type="molecule type" value="Genomic_DNA"/>
</dbReference>
<feature type="binding site" evidence="5">
    <location>
        <position position="129"/>
    </location>
    <ligand>
        <name>L-histidine</name>
        <dbReference type="ChEBI" id="CHEBI:57595"/>
    </ligand>
</feature>
<comment type="subunit">
    <text evidence="2">Homodimer.</text>
</comment>
<dbReference type="PROSITE" id="PS50862">
    <property type="entry name" value="AA_TRNA_LIGASE_II"/>
    <property type="match status" value="1"/>
</dbReference>